<name>A0A563DZ69_9MICO</name>
<dbReference type="Gene3D" id="2.70.70.10">
    <property type="entry name" value="Glucose Permease (Domain IIA)"/>
    <property type="match status" value="1"/>
</dbReference>
<evidence type="ECO:0000259" key="3">
    <source>
        <dbReference type="Pfam" id="PF01551"/>
    </source>
</evidence>
<dbReference type="PANTHER" id="PTHR21666">
    <property type="entry name" value="PEPTIDASE-RELATED"/>
    <property type="match status" value="1"/>
</dbReference>
<gene>
    <name evidence="4" type="ORF">FGL98_13270</name>
</gene>
<evidence type="ECO:0000313" key="4">
    <source>
        <dbReference type="EMBL" id="TWP35550.1"/>
    </source>
</evidence>
<dbReference type="PANTHER" id="PTHR21666:SF289">
    <property type="entry name" value="L-ALA--D-GLU ENDOPEPTIDASE"/>
    <property type="match status" value="1"/>
</dbReference>
<dbReference type="EMBL" id="VCQV01000018">
    <property type="protein sequence ID" value="TWP35550.1"/>
    <property type="molecule type" value="Genomic_DNA"/>
</dbReference>
<evidence type="ECO:0000256" key="2">
    <source>
        <dbReference type="SAM" id="SignalP"/>
    </source>
</evidence>
<sequence>MYQIVRHASAAVLTVLTVAVGASPPAGTAPGHGYVWPLTPQPQVVRGFEPPPQPWAAGHRGADLLGEAGQVVHAAGPGTVSFSGAIAGVGVVSVTHPNGWRTTYEPVDDRAATGTKVAAGARIGALASAGSHCAPRSCLHWGLLVAADTYRDPLTLLEDRRPILLPLG</sequence>
<organism evidence="4 5">
    <name type="scientific">Leekyejoonella antrihumi</name>
    <dbReference type="NCBI Taxonomy" id="1660198"/>
    <lineage>
        <taxon>Bacteria</taxon>
        <taxon>Bacillati</taxon>
        <taxon>Actinomycetota</taxon>
        <taxon>Actinomycetes</taxon>
        <taxon>Micrococcales</taxon>
        <taxon>Dermacoccaceae</taxon>
        <taxon>Leekyejoonella</taxon>
    </lineage>
</organism>
<comment type="caution">
    <text evidence="4">The sequence shown here is derived from an EMBL/GenBank/DDBJ whole genome shotgun (WGS) entry which is preliminary data.</text>
</comment>
<reference evidence="4 5" key="1">
    <citation type="submission" date="2019-05" db="EMBL/GenBank/DDBJ databases">
        <authorList>
            <person name="Lee S.D."/>
        </authorList>
    </citation>
    <scope>NUCLEOTIDE SEQUENCE [LARGE SCALE GENOMIC DNA]</scope>
    <source>
        <strain evidence="4 5">C5-26</strain>
    </source>
</reference>
<dbReference type="SUPFAM" id="SSF51261">
    <property type="entry name" value="Duplicated hybrid motif"/>
    <property type="match status" value="1"/>
</dbReference>
<evidence type="ECO:0000313" key="5">
    <source>
        <dbReference type="Proteomes" id="UP000320244"/>
    </source>
</evidence>
<feature type="chain" id="PRO_5021975341" evidence="2">
    <location>
        <begin position="29"/>
        <end position="168"/>
    </location>
</feature>
<dbReference type="OrthoDB" id="5245088at2"/>
<dbReference type="AlphaFoldDB" id="A0A563DZ69"/>
<keyword evidence="5" id="KW-1185">Reference proteome</keyword>
<accession>A0A563DZ69</accession>
<dbReference type="Proteomes" id="UP000320244">
    <property type="component" value="Unassembled WGS sequence"/>
</dbReference>
<evidence type="ECO:0000256" key="1">
    <source>
        <dbReference type="ARBA" id="ARBA00022729"/>
    </source>
</evidence>
<feature type="signal peptide" evidence="2">
    <location>
        <begin position="1"/>
        <end position="28"/>
    </location>
</feature>
<dbReference type="CDD" id="cd12797">
    <property type="entry name" value="M23_peptidase"/>
    <property type="match status" value="1"/>
</dbReference>
<dbReference type="InterPro" id="IPR016047">
    <property type="entry name" value="M23ase_b-sheet_dom"/>
</dbReference>
<dbReference type="InterPro" id="IPR011055">
    <property type="entry name" value="Dup_hybrid_motif"/>
</dbReference>
<dbReference type="InterPro" id="IPR050570">
    <property type="entry name" value="Cell_wall_metabolism_enzyme"/>
</dbReference>
<dbReference type="Pfam" id="PF01551">
    <property type="entry name" value="Peptidase_M23"/>
    <property type="match status" value="1"/>
</dbReference>
<feature type="domain" description="M23ase beta-sheet core" evidence="3">
    <location>
        <begin position="58"/>
        <end position="145"/>
    </location>
</feature>
<reference evidence="4 5" key="2">
    <citation type="submission" date="2019-08" db="EMBL/GenBank/DDBJ databases">
        <title>Jejuicoccus antrihumi gen. nov., sp. nov., a new member of the family Dermacoccaceae isolated from a cave.</title>
        <authorList>
            <person name="Schumann P."/>
            <person name="Kim I.S."/>
        </authorList>
    </citation>
    <scope>NUCLEOTIDE SEQUENCE [LARGE SCALE GENOMIC DNA]</scope>
    <source>
        <strain evidence="4 5">C5-26</strain>
    </source>
</reference>
<dbReference type="GO" id="GO:0004222">
    <property type="term" value="F:metalloendopeptidase activity"/>
    <property type="evidence" value="ECO:0007669"/>
    <property type="project" value="TreeGrafter"/>
</dbReference>
<keyword evidence="1 2" id="KW-0732">Signal</keyword>
<dbReference type="RefSeq" id="WP_146317256.1">
    <property type="nucleotide sequence ID" value="NZ_VCQV01000018.1"/>
</dbReference>
<protein>
    <submittedName>
        <fullName evidence="4">M23 family metallopeptidase</fullName>
    </submittedName>
</protein>
<proteinExistence type="predicted"/>